<feature type="compositionally biased region" description="Basic and acidic residues" evidence="1">
    <location>
        <begin position="28"/>
        <end position="44"/>
    </location>
</feature>
<dbReference type="RefSeq" id="WP_344734919.1">
    <property type="nucleotide sequence ID" value="NZ_BAAAZH010000028.1"/>
</dbReference>
<accession>A0ABP7XWE8</accession>
<organism evidence="2 3">
    <name type="scientific">Nocardioides fonticola</name>
    <dbReference type="NCBI Taxonomy" id="450363"/>
    <lineage>
        <taxon>Bacteria</taxon>
        <taxon>Bacillati</taxon>
        <taxon>Actinomycetota</taxon>
        <taxon>Actinomycetes</taxon>
        <taxon>Propionibacteriales</taxon>
        <taxon>Nocardioidaceae</taxon>
        <taxon>Nocardioides</taxon>
    </lineage>
</organism>
<evidence type="ECO:0000256" key="1">
    <source>
        <dbReference type="SAM" id="MobiDB-lite"/>
    </source>
</evidence>
<feature type="compositionally biased region" description="Basic and acidic residues" evidence="1">
    <location>
        <begin position="1"/>
        <end position="12"/>
    </location>
</feature>
<dbReference type="Proteomes" id="UP001501495">
    <property type="component" value="Unassembled WGS sequence"/>
</dbReference>
<proteinExistence type="predicted"/>
<dbReference type="EMBL" id="BAAAZH010000028">
    <property type="protein sequence ID" value="GAA4126695.1"/>
    <property type="molecule type" value="Genomic_DNA"/>
</dbReference>
<comment type="caution">
    <text evidence="2">The sequence shown here is derived from an EMBL/GenBank/DDBJ whole genome shotgun (WGS) entry which is preliminary data.</text>
</comment>
<sequence length="55" mass="6151">MTASERRRRDGSVDYTHLPAAVDPDDVIATHDPDPVPDAGPRRDPDLEAFIRYGF</sequence>
<protein>
    <submittedName>
        <fullName evidence="2">Uncharacterized protein</fullName>
    </submittedName>
</protein>
<evidence type="ECO:0000313" key="2">
    <source>
        <dbReference type="EMBL" id="GAA4126695.1"/>
    </source>
</evidence>
<name>A0ABP7XWE8_9ACTN</name>
<reference evidence="3" key="1">
    <citation type="journal article" date="2019" name="Int. J. Syst. Evol. Microbiol.">
        <title>The Global Catalogue of Microorganisms (GCM) 10K type strain sequencing project: providing services to taxonomists for standard genome sequencing and annotation.</title>
        <authorList>
            <consortium name="The Broad Institute Genomics Platform"/>
            <consortium name="The Broad Institute Genome Sequencing Center for Infectious Disease"/>
            <person name="Wu L."/>
            <person name="Ma J."/>
        </authorList>
    </citation>
    <scope>NUCLEOTIDE SEQUENCE [LARGE SCALE GENOMIC DNA]</scope>
    <source>
        <strain evidence="3">JCM 16703</strain>
    </source>
</reference>
<feature type="region of interest" description="Disordered" evidence="1">
    <location>
        <begin position="1"/>
        <end position="44"/>
    </location>
</feature>
<keyword evidence="3" id="KW-1185">Reference proteome</keyword>
<gene>
    <name evidence="2" type="ORF">GCM10022215_36580</name>
</gene>
<evidence type="ECO:0000313" key="3">
    <source>
        <dbReference type="Proteomes" id="UP001501495"/>
    </source>
</evidence>